<sequence length="75" mass="8723">MTITPSKLRENLYNILDSVIETKEPLEVKRNGQILMIVPEHKKSRLKAIQPKKITSCSDDELINTSWEGEWKPFI</sequence>
<dbReference type="InterPro" id="IPR036165">
    <property type="entry name" value="YefM-like_sf"/>
</dbReference>
<comment type="caution">
    <text evidence="2">The sequence shown here is derived from an EMBL/GenBank/DDBJ whole genome shotgun (WGS) entry which is preliminary data.</text>
</comment>
<dbReference type="EMBL" id="DLUI01000025">
    <property type="protein sequence ID" value="DAB39281.1"/>
    <property type="molecule type" value="Genomic_DNA"/>
</dbReference>
<dbReference type="Gene3D" id="3.40.1620.10">
    <property type="entry name" value="YefM-like domain"/>
    <property type="match status" value="1"/>
</dbReference>
<dbReference type="SUPFAM" id="SSF143120">
    <property type="entry name" value="YefM-like"/>
    <property type="match status" value="1"/>
</dbReference>
<evidence type="ECO:0000313" key="2">
    <source>
        <dbReference type="EMBL" id="DAB39281.1"/>
    </source>
</evidence>
<name>A0A2D3WDA4_9BACT</name>
<dbReference type="RefSeq" id="WP_294893342.1">
    <property type="nucleotide sequence ID" value="NZ_DLUI01000025.1"/>
</dbReference>
<reference evidence="2 3" key="1">
    <citation type="journal article" date="2017" name="Front. Microbiol.">
        <title>Comparative Genomic Analysis of the Class Epsilonproteobacteria and Proposed Reclassification to Epsilonbacteraeota (phyl. nov.).</title>
        <authorList>
            <person name="Waite D.W."/>
            <person name="Vanwonterghem I."/>
            <person name="Rinke C."/>
            <person name="Parks D.H."/>
            <person name="Zhang Y."/>
            <person name="Takai K."/>
            <person name="Sievert S.M."/>
            <person name="Simon J."/>
            <person name="Campbell B.J."/>
            <person name="Hanson T.E."/>
            <person name="Woyke T."/>
            <person name="Klotz M.G."/>
            <person name="Hugenholtz P."/>
        </authorList>
    </citation>
    <scope>NUCLEOTIDE SEQUENCE [LARGE SCALE GENOMIC DNA]</scope>
    <source>
        <strain evidence="2">UBA12443</strain>
    </source>
</reference>
<proteinExistence type="inferred from homology"/>
<comment type="similarity">
    <text evidence="1">Belongs to the phD/YefM antitoxin family.</text>
</comment>
<dbReference type="AlphaFoldDB" id="A0A2D3WDA4"/>
<evidence type="ECO:0000313" key="3">
    <source>
        <dbReference type="Proteomes" id="UP000228859"/>
    </source>
</evidence>
<gene>
    <name evidence="2" type="ORF">CFH83_01535</name>
</gene>
<protein>
    <submittedName>
        <fullName evidence="2">Type II toxin-antitoxin system prevent-host-death family antitoxin</fullName>
    </submittedName>
</protein>
<organism evidence="2 3">
    <name type="scientific">Sulfuricurvum kujiense</name>
    <dbReference type="NCBI Taxonomy" id="148813"/>
    <lineage>
        <taxon>Bacteria</taxon>
        <taxon>Pseudomonadati</taxon>
        <taxon>Campylobacterota</taxon>
        <taxon>Epsilonproteobacteria</taxon>
        <taxon>Campylobacterales</taxon>
        <taxon>Sulfurimonadaceae</taxon>
        <taxon>Sulfuricurvum</taxon>
    </lineage>
</organism>
<dbReference type="Proteomes" id="UP000228859">
    <property type="component" value="Unassembled WGS sequence"/>
</dbReference>
<accession>A0A2D3WDA4</accession>
<evidence type="ECO:0000256" key="1">
    <source>
        <dbReference type="ARBA" id="ARBA00009981"/>
    </source>
</evidence>